<sequence>MRHAEFIAEAQDFARRMIEGGISWAPPLASDAS</sequence>
<dbReference type="Proteomes" id="UP001234216">
    <property type="component" value="Unassembled WGS sequence"/>
</dbReference>
<comment type="caution">
    <text evidence="1">The sequence shown here is derived from an EMBL/GenBank/DDBJ whole genome shotgun (WGS) entry which is preliminary data.</text>
</comment>
<proteinExistence type="predicted"/>
<dbReference type="AlphaFoldDB" id="A0AAW8FXH0"/>
<organism evidence="1 2">
    <name type="scientific">Streptomyces canus</name>
    <dbReference type="NCBI Taxonomy" id="58343"/>
    <lineage>
        <taxon>Bacteria</taxon>
        <taxon>Bacillati</taxon>
        <taxon>Actinomycetota</taxon>
        <taxon>Actinomycetes</taxon>
        <taxon>Kitasatosporales</taxon>
        <taxon>Streptomycetaceae</taxon>
        <taxon>Streptomyces</taxon>
        <taxon>Streptomyces aurantiacus group</taxon>
    </lineage>
</organism>
<dbReference type="EMBL" id="JAUSZV010000005">
    <property type="protein sequence ID" value="MDQ0913373.1"/>
    <property type="molecule type" value="Genomic_DNA"/>
</dbReference>
<gene>
    <name evidence="1" type="ORF">QFZ22_009358</name>
</gene>
<evidence type="ECO:0000313" key="2">
    <source>
        <dbReference type="Proteomes" id="UP001234216"/>
    </source>
</evidence>
<evidence type="ECO:0000313" key="1">
    <source>
        <dbReference type="EMBL" id="MDQ0913373.1"/>
    </source>
</evidence>
<protein>
    <submittedName>
        <fullName evidence="1">Uncharacterized protein</fullName>
    </submittedName>
</protein>
<reference evidence="1" key="1">
    <citation type="submission" date="2023-07" db="EMBL/GenBank/DDBJ databases">
        <title>Comparative genomics of wheat-associated soil bacteria to identify genetic determinants of phenazine resistance.</title>
        <authorList>
            <person name="Mouncey N."/>
        </authorList>
    </citation>
    <scope>NUCLEOTIDE SEQUENCE</scope>
    <source>
        <strain evidence="1">V4I22</strain>
    </source>
</reference>
<name>A0AAW8FXH0_9ACTN</name>
<accession>A0AAW8FXH0</accession>